<dbReference type="AlphaFoldDB" id="A0A4Y8VQL0"/>
<dbReference type="RefSeq" id="WP_134843130.1">
    <property type="nucleotide sequence ID" value="NZ_SGVY01000011.1"/>
</dbReference>
<feature type="signal peptide" evidence="2">
    <location>
        <begin position="1"/>
        <end position="19"/>
    </location>
</feature>
<evidence type="ECO:0000256" key="2">
    <source>
        <dbReference type="SAM" id="SignalP"/>
    </source>
</evidence>
<evidence type="ECO:0000313" key="3">
    <source>
        <dbReference type="EMBL" id="TFH82638.1"/>
    </source>
</evidence>
<gene>
    <name evidence="3" type="ORF">EXN75_05865</name>
</gene>
<feature type="chain" id="PRO_5021467972" evidence="2">
    <location>
        <begin position="20"/>
        <end position="524"/>
    </location>
</feature>
<dbReference type="Proteomes" id="UP000297872">
    <property type="component" value="Unassembled WGS sequence"/>
</dbReference>
<keyword evidence="2" id="KW-0732">Signal</keyword>
<evidence type="ECO:0000256" key="1">
    <source>
        <dbReference type="SAM" id="Coils"/>
    </source>
</evidence>
<proteinExistence type="predicted"/>
<keyword evidence="4" id="KW-1185">Reference proteome</keyword>
<sequence>MKKLFVFLGLCLLTLTTWAQSQYVSCERTAEQDLIDDAGRSGILVLSKRSDLVVTVLNSPNAKSVLRGRNRNNNYLYEIIVNPDECKLPKVEVSKRGDINRSRFTVNLKKGLLQAYSVVEVEKPIALDEQNFYEPILSIDSTAVEFVSSYPDLQCKVSPDLHARIAKTKKKNDDKVYVTIVTIPMSSIRVMKDQLRMLNERCRNYEKMFENYSGKNKEKDLDDWDKCADELKELDDKWLMMKNIVVYGSNTNRLSVSVENLVADKKTTYGILSVKPEVLTEAGSLMAEAARLFEMRRYEDAKRTFMNVKSAKDFKVDLTPVINANLAECDSCILYTRYANGLFNKYLGWKKQGETISQKQLVDCASGALEMFQYLSNRNPCDYYSKGIEKLKQEIDKIPLDLRFTVVKWQNDYSGFQETGPMENVEVWAYYGDEGFAMRNLTRDGDLAHKIRKSEDFSQVGTSGADGVVDLHLKRSDLPTGFFFRPVGYKKKAKVKFLDMSNVMAQSQGDYTMRQFRLKMYLDN</sequence>
<protein>
    <submittedName>
        <fullName evidence="3">Uncharacterized protein</fullName>
    </submittedName>
</protein>
<accession>A0A4Y8VQL0</accession>
<keyword evidence="1" id="KW-0175">Coiled coil</keyword>
<name>A0A4Y8VQL0_9BACT</name>
<reference evidence="3 4" key="1">
    <citation type="submission" date="2019-02" db="EMBL/GenBank/DDBJ databases">
        <title>Draft Genome Sequence of the Prevotella sp. BCRC 81118, Isolated from Human Feces.</title>
        <authorList>
            <person name="Huang C.-H."/>
        </authorList>
    </citation>
    <scope>NUCLEOTIDE SEQUENCE [LARGE SCALE GENOMIC DNA]</scope>
    <source>
        <strain evidence="3 4">BCRC 81118</strain>
    </source>
</reference>
<dbReference type="EMBL" id="SGVY01000011">
    <property type="protein sequence ID" value="TFH82638.1"/>
    <property type="molecule type" value="Genomic_DNA"/>
</dbReference>
<comment type="caution">
    <text evidence="3">The sequence shown here is derived from an EMBL/GenBank/DDBJ whole genome shotgun (WGS) entry which is preliminary data.</text>
</comment>
<evidence type="ECO:0000313" key="4">
    <source>
        <dbReference type="Proteomes" id="UP000297872"/>
    </source>
</evidence>
<feature type="coiled-coil region" evidence="1">
    <location>
        <begin position="188"/>
        <end position="215"/>
    </location>
</feature>
<dbReference type="GeneID" id="302994822"/>
<organism evidence="3 4">
    <name type="scientific">Segatella hominis</name>
    <dbReference type="NCBI Taxonomy" id="2518605"/>
    <lineage>
        <taxon>Bacteria</taxon>
        <taxon>Pseudomonadati</taxon>
        <taxon>Bacteroidota</taxon>
        <taxon>Bacteroidia</taxon>
        <taxon>Bacteroidales</taxon>
        <taxon>Prevotellaceae</taxon>
        <taxon>Segatella</taxon>
    </lineage>
</organism>